<dbReference type="PaxDb" id="1114965-Spaf_1846"/>
<sequence length="193" mass="22821">MICLRLLEMLKKIYQADFLLLPEHEFWNMYILLRKGKDFYYECAGRCTEDLPDSRGFYNYEHACFTLDGQILSVNKKMRPSLISYIQKTIKDNQEKFRKEIEMSTKTIFEKKVSQVTNELGELLKKKDHREAWTKAGELNSLLKKEEAKDLKPDLVEQLQTELRGYYYINGEIEKANKRLYAKGSKLIELATL</sequence>
<dbReference type="EMBL" id="CP003122">
    <property type="protein sequence ID" value="AFJ26793.1"/>
    <property type="molecule type" value="Genomic_DNA"/>
</dbReference>
<protein>
    <submittedName>
        <fullName evidence="1">Signal peptide protein</fullName>
    </submittedName>
</protein>
<evidence type="ECO:0000313" key="2">
    <source>
        <dbReference type="Proteomes" id="UP000002865"/>
    </source>
</evidence>
<dbReference type="Proteomes" id="UP000002865">
    <property type="component" value="Chromosome"/>
</dbReference>
<dbReference type="HOGENOM" id="CLU_1460561_0_0_9"/>
<accession>I1ZP19</accession>
<gene>
    <name evidence="1" type="ORF">Spaf_1846</name>
</gene>
<organism evidence="1 2">
    <name type="scientific">Streptococcus parasanguinis FW213</name>
    <dbReference type="NCBI Taxonomy" id="1114965"/>
    <lineage>
        <taxon>Bacteria</taxon>
        <taxon>Bacillati</taxon>
        <taxon>Bacillota</taxon>
        <taxon>Bacilli</taxon>
        <taxon>Lactobacillales</taxon>
        <taxon>Streptococcaceae</taxon>
        <taxon>Streptococcus</taxon>
    </lineage>
</organism>
<dbReference type="PATRIC" id="fig|1114965.3.peg.1765"/>
<dbReference type="KEGG" id="scf:Spaf_1846"/>
<reference evidence="1 2" key="1">
    <citation type="journal article" date="2012" name="PLoS ONE">
        <title>Complete Genome and Transcriptomes of Streptococcus parasanguinis FW213: Phylogenic Relations and Potential Virulence Mechanisms.</title>
        <authorList>
            <person name="Geng J."/>
            <person name="Chiu C.H."/>
            <person name="Tang P."/>
            <person name="Chen Y."/>
            <person name="Shieh H.R."/>
            <person name="Hu S."/>
            <person name="Chen Y.Y."/>
        </authorList>
    </citation>
    <scope>NUCLEOTIDE SEQUENCE [LARGE SCALE GENOMIC DNA]</scope>
    <source>
        <strain evidence="1 2">FW213</strain>
    </source>
</reference>
<proteinExistence type="predicted"/>
<dbReference type="STRING" id="1114965.Spaf_1846"/>
<evidence type="ECO:0000313" key="1">
    <source>
        <dbReference type="EMBL" id="AFJ26793.1"/>
    </source>
</evidence>
<dbReference type="AlphaFoldDB" id="I1ZP19"/>
<name>I1ZP19_STRPA</name>